<gene>
    <name evidence="4" type="ORF">WA026_022704</name>
</gene>
<comment type="caution">
    <text evidence="4">The sequence shown here is derived from an EMBL/GenBank/DDBJ whole genome shotgun (WGS) entry which is preliminary data.</text>
</comment>
<evidence type="ECO:0000313" key="4">
    <source>
        <dbReference type="EMBL" id="KAK9873471.1"/>
    </source>
</evidence>
<dbReference type="InterPro" id="IPR001254">
    <property type="entry name" value="Trypsin_dom"/>
</dbReference>
<dbReference type="SMART" id="SM00020">
    <property type="entry name" value="Tryp_SPc"/>
    <property type="match status" value="1"/>
</dbReference>
<dbReference type="CDD" id="cd00190">
    <property type="entry name" value="Tryp_SPc"/>
    <property type="match status" value="1"/>
</dbReference>
<dbReference type="Gene3D" id="2.40.10.10">
    <property type="entry name" value="Trypsin-like serine proteases"/>
    <property type="match status" value="2"/>
</dbReference>
<dbReference type="GO" id="GO:0006508">
    <property type="term" value="P:proteolysis"/>
    <property type="evidence" value="ECO:0007669"/>
    <property type="project" value="InterPro"/>
</dbReference>
<keyword evidence="5" id="KW-1185">Reference proteome</keyword>
<evidence type="ECO:0000256" key="2">
    <source>
        <dbReference type="SAM" id="SignalP"/>
    </source>
</evidence>
<accession>A0AAW1TZ33</accession>
<evidence type="ECO:0000313" key="5">
    <source>
        <dbReference type="Proteomes" id="UP001431783"/>
    </source>
</evidence>
<dbReference type="PRINTS" id="PR00722">
    <property type="entry name" value="CHYMOTRYPSIN"/>
</dbReference>
<dbReference type="InterPro" id="IPR001314">
    <property type="entry name" value="Peptidase_S1A"/>
</dbReference>
<dbReference type="InterPro" id="IPR009003">
    <property type="entry name" value="Peptidase_S1_PA"/>
</dbReference>
<dbReference type="Pfam" id="PF16030">
    <property type="entry name" value="GD_N"/>
    <property type="match status" value="1"/>
</dbReference>
<evidence type="ECO:0000259" key="3">
    <source>
        <dbReference type="PROSITE" id="PS50240"/>
    </source>
</evidence>
<organism evidence="4 5">
    <name type="scientific">Henosepilachna vigintioctopunctata</name>
    <dbReference type="NCBI Taxonomy" id="420089"/>
    <lineage>
        <taxon>Eukaryota</taxon>
        <taxon>Metazoa</taxon>
        <taxon>Ecdysozoa</taxon>
        <taxon>Arthropoda</taxon>
        <taxon>Hexapoda</taxon>
        <taxon>Insecta</taxon>
        <taxon>Pterygota</taxon>
        <taxon>Neoptera</taxon>
        <taxon>Endopterygota</taxon>
        <taxon>Coleoptera</taxon>
        <taxon>Polyphaga</taxon>
        <taxon>Cucujiformia</taxon>
        <taxon>Coccinelloidea</taxon>
        <taxon>Coccinellidae</taxon>
        <taxon>Epilachninae</taxon>
        <taxon>Epilachnini</taxon>
        <taxon>Henosepilachna</taxon>
    </lineage>
</organism>
<feature type="signal peptide" evidence="2">
    <location>
        <begin position="1"/>
        <end position="19"/>
    </location>
</feature>
<keyword evidence="1" id="KW-1015">Disulfide bond</keyword>
<dbReference type="InterPro" id="IPR051333">
    <property type="entry name" value="CLIP_Serine_Protease"/>
</dbReference>
<sequence>MSTVKSLVLLTTLLILAEGSPVSSTASSPCPEIFRYEQITEGNWKASLTLIMDTDLHGVWIRLFTSPKLVDVVATDNYDVKYNGSYEVRLANRDEFLKANIPKNISLSGKLVDSEIPDLISIKVNGRIICSSDKLNGSGTYKGDFNNKNYLSTVSQNVLNKTVGEVSNCGKALLLNSLVPNDNVKVLPGNWPWQAALFKEVNGSSTLLCEATLISENSLLTSAHCVTWENSRRAVTSSLLGVRLKNINAEQAGKNDVYKVKNVIIHPGFNEKSLTNDIALIKLEGVPEVDDATQPICLPDAGKLPEESFILGYGFRNDGSLTNLAVAKATPMTDEKCIELESSYESLLNDNNFCASYVQDHEVCVGSSGSGFMDTKSDTDLIWELRGVLSVGRALQDKFSCNRDSPVVIVDVSKYLKWIKANWN</sequence>
<dbReference type="Proteomes" id="UP001431783">
    <property type="component" value="Unassembled WGS sequence"/>
</dbReference>
<proteinExistence type="predicted"/>
<protein>
    <recommendedName>
        <fullName evidence="3">Peptidase S1 domain-containing protein</fullName>
    </recommendedName>
</protein>
<dbReference type="GO" id="GO:0004252">
    <property type="term" value="F:serine-type endopeptidase activity"/>
    <property type="evidence" value="ECO:0007669"/>
    <property type="project" value="InterPro"/>
</dbReference>
<dbReference type="EMBL" id="JARQZJ010000020">
    <property type="protein sequence ID" value="KAK9873471.1"/>
    <property type="molecule type" value="Genomic_DNA"/>
</dbReference>
<feature type="domain" description="Peptidase S1" evidence="3">
    <location>
        <begin position="178"/>
        <end position="424"/>
    </location>
</feature>
<dbReference type="PANTHER" id="PTHR24260">
    <property type="match status" value="1"/>
</dbReference>
<dbReference type="Pfam" id="PF00089">
    <property type="entry name" value="Trypsin"/>
    <property type="match status" value="1"/>
</dbReference>
<feature type="chain" id="PRO_5043632092" description="Peptidase S1 domain-containing protein" evidence="2">
    <location>
        <begin position="20"/>
        <end position="424"/>
    </location>
</feature>
<keyword evidence="2" id="KW-0732">Signal</keyword>
<dbReference type="PROSITE" id="PS50240">
    <property type="entry name" value="TRYPSIN_DOM"/>
    <property type="match status" value="1"/>
</dbReference>
<dbReference type="SUPFAM" id="SSF50494">
    <property type="entry name" value="Trypsin-like serine proteases"/>
    <property type="match status" value="1"/>
</dbReference>
<evidence type="ECO:0000256" key="1">
    <source>
        <dbReference type="ARBA" id="ARBA00023157"/>
    </source>
</evidence>
<name>A0AAW1TZ33_9CUCU</name>
<dbReference type="AlphaFoldDB" id="A0AAW1TZ33"/>
<dbReference type="InterPro" id="IPR031986">
    <property type="entry name" value="GD_N"/>
</dbReference>
<dbReference type="InterPro" id="IPR043504">
    <property type="entry name" value="Peptidase_S1_PA_chymotrypsin"/>
</dbReference>
<reference evidence="4 5" key="1">
    <citation type="submission" date="2023-03" db="EMBL/GenBank/DDBJ databases">
        <title>Genome insight into feeding habits of ladybird beetles.</title>
        <authorList>
            <person name="Li H.-S."/>
            <person name="Huang Y.-H."/>
            <person name="Pang H."/>
        </authorList>
    </citation>
    <scope>NUCLEOTIDE SEQUENCE [LARGE SCALE GENOMIC DNA]</scope>
    <source>
        <strain evidence="4">SYSU_2023b</strain>
        <tissue evidence="4">Whole body</tissue>
    </source>
</reference>
<dbReference type="FunFam" id="2.40.10.10:FF:000068">
    <property type="entry name" value="transmembrane protease serine 2"/>
    <property type="match status" value="1"/>
</dbReference>
<dbReference type="PANTHER" id="PTHR24260:SF143">
    <property type="entry name" value="SERINE PROTEASE GD-LIKE PROTEIN"/>
    <property type="match status" value="1"/>
</dbReference>